<proteinExistence type="predicted"/>
<organism evidence="1 2">
    <name type="scientific">Bifidobacterium longum subsp. longum</name>
    <dbReference type="NCBI Taxonomy" id="1679"/>
    <lineage>
        <taxon>Bacteria</taxon>
        <taxon>Bacillati</taxon>
        <taxon>Actinomycetota</taxon>
        <taxon>Actinomycetes</taxon>
        <taxon>Bifidobacteriales</taxon>
        <taxon>Bifidobacteriaceae</taxon>
        <taxon>Bifidobacterium</taxon>
    </lineage>
</organism>
<evidence type="ECO:0000313" key="1">
    <source>
        <dbReference type="EMBL" id="TCF31994.1"/>
    </source>
</evidence>
<name>A0A4R0W7M9_BIFLL</name>
<accession>A0A4R0W7M9</accession>
<evidence type="ECO:0000313" key="2">
    <source>
        <dbReference type="Proteomes" id="UP000292932"/>
    </source>
</evidence>
<sequence>MSADSRLLVQAVRERINREHLLLNDVGGQLGWSRDKTKNVFSGRTKLSGDDVLDILSNPNVPIPDFRRYRVFLRIRQALLAPAEGYE</sequence>
<protein>
    <submittedName>
        <fullName evidence="1">Uncharacterized protein</fullName>
    </submittedName>
</protein>
<dbReference type="Proteomes" id="UP000292932">
    <property type="component" value="Unassembled WGS sequence"/>
</dbReference>
<dbReference type="EMBL" id="SHSP01000012">
    <property type="protein sequence ID" value="TCF31994.1"/>
    <property type="molecule type" value="Genomic_DNA"/>
</dbReference>
<comment type="caution">
    <text evidence="1">The sequence shown here is derived from an EMBL/GenBank/DDBJ whole genome shotgun (WGS) entry which is preliminary data.</text>
</comment>
<dbReference type="AlphaFoldDB" id="A0A4R0W7M9"/>
<gene>
    <name evidence="1" type="ORF">MCC10096_1052</name>
</gene>
<reference evidence="1 2" key="1">
    <citation type="journal article" date="2018" name="Sci. Rep.">
        <title>Genomic diversity and distribution of Bifidobacterium longum subsp. longum across the human lifespan.</title>
        <authorList>
            <person name="Odamaki T."/>
            <person name="Bottacini F."/>
            <person name="Kato K."/>
            <person name="Mitsuyama E."/>
            <person name="Yoshida K."/>
            <person name="Horigome A."/>
            <person name="Xiao J.Z."/>
            <person name="van Sinderen D."/>
        </authorList>
    </citation>
    <scope>NUCLEOTIDE SEQUENCE [LARGE SCALE GENOMIC DNA]</scope>
    <source>
        <strain evidence="1 2">MCC10096</strain>
    </source>
</reference>